<organism evidence="2 3">
    <name type="scientific">Sunxiuqinia elliptica</name>
    <dbReference type="NCBI Taxonomy" id="655355"/>
    <lineage>
        <taxon>Bacteria</taxon>
        <taxon>Pseudomonadati</taxon>
        <taxon>Bacteroidota</taxon>
        <taxon>Bacteroidia</taxon>
        <taxon>Marinilabiliales</taxon>
        <taxon>Prolixibacteraceae</taxon>
        <taxon>Sunxiuqinia</taxon>
    </lineage>
</organism>
<feature type="domain" description="DUF4296" evidence="1">
    <location>
        <begin position="41"/>
        <end position="125"/>
    </location>
</feature>
<reference evidence="2 3" key="1">
    <citation type="submission" date="2016-10" db="EMBL/GenBank/DDBJ databases">
        <authorList>
            <person name="de Groot N.N."/>
        </authorList>
    </citation>
    <scope>NUCLEOTIDE SEQUENCE [LARGE SCALE GENOMIC DNA]</scope>
    <source>
        <strain evidence="2 3">CGMCC 1.9156</strain>
    </source>
</reference>
<dbReference type="PROSITE" id="PS51257">
    <property type="entry name" value="PROKAR_LIPOPROTEIN"/>
    <property type="match status" value="1"/>
</dbReference>
<dbReference type="Proteomes" id="UP000198964">
    <property type="component" value="Unassembled WGS sequence"/>
</dbReference>
<sequence length="140" mass="16762">MKLSMIIVKRMQTRKTTSYILVLLFILLGFSCKEKKGFPKPKNLINEKQMVNMLYDIHLGEAYANQYRFQDEMDKIKSKDMYYSVLDKYEVADSIFAQSIVYYSSMPKVYERIYQQVVDRLNMLQEENNQKEEVKIKPEE</sequence>
<proteinExistence type="predicted"/>
<dbReference type="STRING" id="655355.SAMN05216283_101516"/>
<evidence type="ECO:0000259" key="1">
    <source>
        <dbReference type="Pfam" id="PF14129"/>
    </source>
</evidence>
<dbReference type="InterPro" id="IPR025381">
    <property type="entry name" value="DUF4296"/>
</dbReference>
<protein>
    <recommendedName>
        <fullName evidence="1">DUF4296 domain-containing protein</fullName>
    </recommendedName>
</protein>
<keyword evidence="3" id="KW-1185">Reference proteome</keyword>
<name>A0A1I2BWA6_9BACT</name>
<dbReference type="EMBL" id="FONW01000001">
    <property type="protein sequence ID" value="SFE59713.1"/>
    <property type="molecule type" value="Genomic_DNA"/>
</dbReference>
<dbReference type="Pfam" id="PF14129">
    <property type="entry name" value="DUF4296"/>
    <property type="match status" value="1"/>
</dbReference>
<gene>
    <name evidence="2" type="ORF">SAMN05216283_101516</name>
</gene>
<dbReference type="AlphaFoldDB" id="A0A1I2BWA6"/>
<evidence type="ECO:0000313" key="2">
    <source>
        <dbReference type="EMBL" id="SFE59713.1"/>
    </source>
</evidence>
<accession>A0A1I2BWA6</accession>
<evidence type="ECO:0000313" key="3">
    <source>
        <dbReference type="Proteomes" id="UP000198964"/>
    </source>
</evidence>